<dbReference type="Proteomes" id="UP000677413">
    <property type="component" value="Unassembled WGS sequence"/>
</dbReference>
<sequence>MNPDSNANSDLDPGAGNGHSSHILIPAPVGIVRQILLEPTALAEWNPAFLSVKGPSEALTGRRYPLVARGALRGHWEYVSIGETLVEGRWEVPGLAETNSWSLLPHGEGTHVTHSFTHRGGLAALLRPAFAGVADLRLDRLSGRAAQRALAQVS</sequence>
<proteinExistence type="predicted"/>
<evidence type="ECO:0000313" key="2">
    <source>
        <dbReference type="Proteomes" id="UP000677413"/>
    </source>
</evidence>
<dbReference type="InterPro" id="IPR019587">
    <property type="entry name" value="Polyketide_cyclase/dehydratase"/>
</dbReference>
<dbReference type="RefSeq" id="WP_210881705.1">
    <property type="nucleotide sequence ID" value="NZ_JAGPYQ010000001.1"/>
</dbReference>
<dbReference type="InterPro" id="IPR023393">
    <property type="entry name" value="START-like_dom_sf"/>
</dbReference>
<keyword evidence="2" id="KW-1185">Reference proteome</keyword>
<dbReference type="EMBL" id="JAGPYQ010000001">
    <property type="protein sequence ID" value="MBQ0848097.1"/>
    <property type="molecule type" value="Genomic_DNA"/>
</dbReference>
<dbReference type="CDD" id="cd07812">
    <property type="entry name" value="SRPBCC"/>
    <property type="match status" value="1"/>
</dbReference>
<dbReference type="AlphaFoldDB" id="A0A941B5N9"/>
<accession>A0A941B5N9</accession>
<reference evidence="1 2" key="1">
    <citation type="submission" date="2021-04" db="EMBL/GenBank/DDBJ databases">
        <authorList>
            <person name="Tang X."/>
            <person name="Zhou X."/>
            <person name="Chen X."/>
            <person name="Cernava T."/>
            <person name="Zhang C."/>
        </authorList>
    </citation>
    <scope>NUCLEOTIDE SEQUENCE [LARGE SCALE GENOMIC DNA]</scope>
    <source>
        <strain evidence="1 2">BH-SS-21</strain>
    </source>
</reference>
<protein>
    <submittedName>
        <fullName evidence="1">SRPBCC family protein</fullName>
    </submittedName>
</protein>
<gene>
    <name evidence="1" type="ORF">J8N05_07710</name>
</gene>
<dbReference type="SUPFAM" id="SSF55961">
    <property type="entry name" value="Bet v1-like"/>
    <property type="match status" value="1"/>
</dbReference>
<organism evidence="1 2">
    <name type="scientific">Streptomyces liliiviolaceus</name>
    <dbReference type="NCBI Taxonomy" id="2823109"/>
    <lineage>
        <taxon>Bacteria</taxon>
        <taxon>Bacillati</taxon>
        <taxon>Actinomycetota</taxon>
        <taxon>Actinomycetes</taxon>
        <taxon>Kitasatosporales</taxon>
        <taxon>Streptomycetaceae</taxon>
        <taxon>Streptomyces</taxon>
    </lineage>
</organism>
<dbReference type="Pfam" id="PF10604">
    <property type="entry name" value="Polyketide_cyc2"/>
    <property type="match status" value="1"/>
</dbReference>
<name>A0A941B5N9_9ACTN</name>
<comment type="caution">
    <text evidence="1">The sequence shown here is derived from an EMBL/GenBank/DDBJ whole genome shotgun (WGS) entry which is preliminary data.</text>
</comment>
<evidence type="ECO:0000313" key="1">
    <source>
        <dbReference type="EMBL" id="MBQ0848097.1"/>
    </source>
</evidence>
<dbReference type="Gene3D" id="3.30.530.20">
    <property type="match status" value="1"/>
</dbReference>